<feature type="domain" description="Amine oxidase" evidence="1">
    <location>
        <begin position="17"/>
        <end position="428"/>
    </location>
</feature>
<dbReference type="Gene3D" id="1.10.3110.10">
    <property type="entry name" value="protoporphyrinogen ix oxidase, domain 3"/>
    <property type="match status" value="1"/>
</dbReference>
<dbReference type="RefSeq" id="WP_184636808.1">
    <property type="nucleotide sequence ID" value="NZ_BAABKT010000039.1"/>
</dbReference>
<dbReference type="EC" id="1.3.3.4" evidence="2"/>
<sequence length="447" mass="46336">MTPAPPDIDTAVVGAGVSGLATARALDRAGRDVRVFEAADAVGGRMRTLHSDGWRIDTGAEMLPSAGYPATWALIRELGMAPADVPRVPRALALWRGGRARPHAGRPLGLVTGAGLSPRARAELMRLQLGGGEAGGPADAATLEEFAAACSPELRERFLYPLAAGFFGWRPDRSAAAPLLTHLRATGSTARWRTYRGGMDALARRLAAGLHVSTGTAVHGVAAVPGGARLTLDGGTVTARSAVLAVPAPAAVHLHPGAPDDEHAFLAACSFAPMLRVSLELERRPDAAGGMRGFATLIPAAEDDVLNVVTLDHNKHPDRAPAGRGLVSLVAAPPATAALTGADDTETAAALVGRAERYLPGLGGLVRRTRVHRFSHGLPEATPAALRARRAFHGRPARAVDYAGDWTLLRPCSEGAVASAEVAVARILAHVADHPSPAHRAPPGRTL</sequence>
<dbReference type="SUPFAM" id="SSF51905">
    <property type="entry name" value="FAD/NAD(P)-binding domain"/>
    <property type="match status" value="1"/>
</dbReference>
<evidence type="ECO:0000313" key="2">
    <source>
        <dbReference type="EMBL" id="MBB5999759.1"/>
    </source>
</evidence>
<comment type="caution">
    <text evidence="2">The sequence shown here is derived from an EMBL/GenBank/DDBJ whole genome shotgun (WGS) entry which is preliminary data.</text>
</comment>
<dbReference type="Gene3D" id="3.50.50.60">
    <property type="entry name" value="FAD/NAD(P)-binding domain"/>
    <property type="match status" value="1"/>
</dbReference>
<dbReference type="InterPro" id="IPR036188">
    <property type="entry name" value="FAD/NAD-bd_sf"/>
</dbReference>
<gene>
    <name evidence="2" type="ORF">HNR25_003510</name>
</gene>
<evidence type="ECO:0000313" key="3">
    <source>
        <dbReference type="Proteomes" id="UP000578077"/>
    </source>
</evidence>
<dbReference type="PANTHER" id="PTHR42923">
    <property type="entry name" value="PROTOPORPHYRINOGEN OXIDASE"/>
    <property type="match status" value="1"/>
</dbReference>
<accession>A0A841EEJ9</accession>
<dbReference type="EMBL" id="JACHLY010000001">
    <property type="protein sequence ID" value="MBB5999759.1"/>
    <property type="molecule type" value="Genomic_DNA"/>
</dbReference>
<dbReference type="GO" id="GO:0004729">
    <property type="term" value="F:oxygen-dependent protoporphyrinogen oxidase activity"/>
    <property type="evidence" value="ECO:0007669"/>
    <property type="project" value="UniProtKB-EC"/>
</dbReference>
<dbReference type="Pfam" id="PF01593">
    <property type="entry name" value="Amino_oxidase"/>
    <property type="match status" value="1"/>
</dbReference>
<name>A0A841EEJ9_9ACTN</name>
<proteinExistence type="predicted"/>
<keyword evidence="2" id="KW-0560">Oxidoreductase</keyword>
<dbReference type="Gene3D" id="3.90.660.20">
    <property type="entry name" value="Protoporphyrinogen oxidase, mitochondrial, domain 2"/>
    <property type="match status" value="1"/>
</dbReference>
<reference evidence="2 3" key="1">
    <citation type="submission" date="2020-08" db="EMBL/GenBank/DDBJ databases">
        <title>Sequencing the genomes of 1000 actinobacteria strains.</title>
        <authorList>
            <person name="Klenk H.-P."/>
        </authorList>
    </citation>
    <scope>NUCLEOTIDE SEQUENCE [LARGE SCALE GENOMIC DNA]</scope>
    <source>
        <strain evidence="2 3">DSM 44593</strain>
    </source>
</reference>
<protein>
    <submittedName>
        <fullName evidence="2">Oxygen-dependent protoporphyrinogen oxidase</fullName>
        <ecNumber evidence="2">1.3.3.4</ecNumber>
    </submittedName>
</protein>
<dbReference type="InterPro" id="IPR002937">
    <property type="entry name" value="Amino_oxidase"/>
</dbReference>
<dbReference type="SUPFAM" id="SSF54373">
    <property type="entry name" value="FAD-linked reductases, C-terminal domain"/>
    <property type="match status" value="1"/>
</dbReference>
<keyword evidence="3" id="KW-1185">Reference proteome</keyword>
<dbReference type="AlphaFoldDB" id="A0A841EEJ9"/>
<dbReference type="Proteomes" id="UP000578077">
    <property type="component" value="Unassembled WGS sequence"/>
</dbReference>
<organism evidence="2 3">
    <name type="scientific">Streptomonospora salina</name>
    <dbReference type="NCBI Taxonomy" id="104205"/>
    <lineage>
        <taxon>Bacteria</taxon>
        <taxon>Bacillati</taxon>
        <taxon>Actinomycetota</taxon>
        <taxon>Actinomycetes</taxon>
        <taxon>Streptosporangiales</taxon>
        <taxon>Nocardiopsidaceae</taxon>
        <taxon>Streptomonospora</taxon>
    </lineage>
</organism>
<dbReference type="InterPro" id="IPR050464">
    <property type="entry name" value="Zeta_carotene_desat/Oxidored"/>
</dbReference>
<evidence type="ECO:0000259" key="1">
    <source>
        <dbReference type="Pfam" id="PF01593"/>
    </source>
</evidence>